<dbReference type="RefSeq" id="WP_126549151.1">
    <property type="nucleotide sequence ID" value="NZ_BIFS01000001.1"/>
</dbReference>
<dbReference type="InterPro" id="IPR051458">
    <property type="entry name" value="Cyt/Met_Dipeptidase"/>
</dbReference>
<evidence type="ECO:0000256" key="2">
    <source>
        <dbReference type="ARBA" id="ARBA00022723"/>
    </source>
</evidence>
<organism evidence="4 5">
    <name type="scientific">Dictyobacter kobayashii</name>
    <dbReference type="NCBI Taxonomy" id="2014872"/>
    <lineage>
        <taxon>Bacteria</taxon>
        <taxon>Bacillati</taxon>
        <taxon>Chloroflexota</taxon>
        <taxon>Ktedonobacteria</taxon>
        <taxon>Ktedonobacterales</taxon>
        <taxon>Dictyobacteraceae</taxon>
        <taxon>Dictyobacter</taxon>
    </lineage>
</organism>
<evidence type="ECO:0000313" key="5">
    <source>
        <dbReference type="Proteomes" id="UP000287188"/>
    </source>
</evidence>
<dbReference type="GO" id="GO:0006508">
    <property type="term" value="P:proteolysis"/>
    <property type="evidence" value="ECO:0007669"/>
    <property type="project" value="UniProtKB-KW"/>
</dbReference>
<dbReference type="GO" id="GO:0009014">
    <property type="term" value="F:succinyl-diaminopimelate desuccinylase activity"/>
    <property type="evidence" value="ECO:0007669"/>
    <property type="project" value="TreeGrafter"/>
</dbReference>
<keyword evidence="2" id="KW-0479">Metal-binding</keyword>
<name>A0A402AEG4_9CHLR</name>
<comment type="caution">
    <text evidence="4">The sequence shown here is derived from an EMBL/GenBank/DDBJ whole genome shotgun (WGS) entry which is preliminary data.</text>
</comment>
<dbReference type="GO" id="GO:0008233">
    <property type="term" value="F:peptidase activity"/>
    <property type="evidence" value="ECO:0007669"/>
    <property type="project" value="UniProtKB-KW"/>
</dbReference>
<keyword evidence="1" id="KW-0645">Protease</keyword>
<keyword evidence="3" id="KW-0378">Hydrolase</keyword>
<dbReference type="EMBL" id="BIFS01000001">
    <property type="protein sequence ID" value="GCE17474.1"/>
    <property type="molecule type" value="Genomic_DNA"/>
</dbReference>
<dbReference type="PANTHER" id="PTHR43270">
    <property type="entry name" value="BETA-ALA-HIS DIPEPTIDASE"/>
    <property type="match status" value="1"/>
</dbReference>
<dbReference type="Proteomes" id="UP000287188">
    <property type="component" value="Unassembled WGS sequence"/>
</dbReference>
<gene>
    <name evidence="4" type="ORF">KDK_12740</name>
</gene>
<evidence type="ECO:0000313" key="4">
    <source>
        <dbReference type="EMBL" id="GCE17474.1"/>
    </source>
</evidence>
<reference evidence="5" key="1">
    <citation type="submission" date="2018-12" db="EMBL/GenBank/DDBJ databases">
        <title>Tengunoibacter tsumagoiensis gen. nov., sp. nov., Dictyobacter kobayashii sp. nov., D. alpinus sp. nov., and D. joshuensis sp. nov. and description of Dictyobacteraceae fam. nov. within the order Ktedonobacterales isolated from Tengu-no-mugimeshi.</title>
        <authorList>
            <person name="Wang C.M."/>
            <person name="Zheng Y."/>
            <person name="Sakai Y."/>
            <person name="Toyoda A."/>
            <person name="Minakuchi Y."/>
            <person name="Abe K."/>
            <person name="Yokota A."/>
            <person name="Yabe S."/>
        </authorList>
    </citation>
    <scope>NUCLEOTIDE SEQUENCE [LARGE SCALE GENOMIC DNA]</scope>
    <source>
        <strain evidence="5">Uno11</strain>
    </source>
</reference>
<keyword evidence="5" id="KW-1185">Reference proteome</keyword>
<proteinExistence type="predicted"/>
<protein>
    <submittedName>
        <fullName evidence="4">Uncharacterized protein</fullName>
    </submittedName>
</protein>
<dbReference type="OrthoDB" id="149356at2"/>
<accession>A0A402AEG4</accession>
<sequence length="442" mass="49385">MALSTVQRLLLQTINDQSPLYLEDWQAISTQIYTSPAQKIQDIWLALLRHYGFLTQYLDPDQFVLYGEYIAQAPQTLLFYVKYTPSMAVQQVAFPLLSQLAAMHAYCKHFNQLPVNIKWLIDCQPSRSSDDLERLLTEQRSLLQADGCILYTTKHEISKVATQTELLLGRKGHLLAEVSLQTATRPIPASYGAIAPDAAWQLVWALAALKDSREDILLTGFYDHVRSPEDEAIEAISHLPDTHSDLIRSWGTERLLMDLEGIQQHYAHFLTPTCTITLLSSPTAEQHTNTVDPISDSGRDDFIPAQARARLDLRLVPDQDPYEIFTQLQQHFHTHMSYPVQCDLISASLPAAISVREPLVQRLQQAISAVAPQAPLLLPLTADHSAYSLLANQLGVPTIGIVTPLAVQSSTAINHPQLLESIKQNVLLLFSYKGLTSNLSSH</sequence>
<evidence type="ECO:0000256" key="3">
    <source>
        <dbReference type="ARBA" id="ARBA00022801"/>
    </source>
</evidence>
<evidence type="ECO:0000256" key="1">
    <source>
        <dbReference type="ARBA" id="ARBA00022670"/>
    </source>
</evidence>
<dbReference type="PANTHER" id="PTHR43270:SF8">
    <property type="entry name" value="DI- AND TRIPEPTIDASE DUG2-RELATED"/>
    <property type="match status" value="1"/>
</dbReference>
<dbReference type="GO" id="GO:0009089">
    <property type="term" value="P:lysine biosynthetic process via diaminopimelate"/>
    <property type="evidence" value="ECO:0007669"/>
    <property type="project" value="TreeGrafter"/>
</dbReference>
<dbReference type="GO" id="GO:0005829">
    <property type="term" value="C:cytosol"/>
    <property type="evidence" value="ECO:0007669"/>
    <property type="project" value="TreeGrafter"/>
</dbReference>
<dbReference type="Gene3D" id="3.30.70.360">
    <property type="match status" value="1"/>
</dbReference>
<dbReference type="AlphaFoldDB" id="A0A402AEG4"/>
<dbReference type="GO" id="GO:0046872">
    <property type="term" value="F:metal ion binding"/>
    <property type="evidence" value="ECO:0007669"/>
    <property type="project" value="UniProtKB-KW"/>
</dbReference>